<protein>
    <recommendedName>
        <fullName evidence="4">Integral-membrane protein</fullName>
    </recommendedName>
</protein>
<keyword evidence="1" id="KW-0472">Membrane</keyword>
<evidence type="ECO:0000313" key="2">
    <source>
        <dbReference type="EMBL" id="MEZ3183212.1"/>
    </source>
</evidence>
<sequence length="236" mass="24740">MDAGWCARTVRAAVFAAVCVLLAALGHTMMSDCSVPRWALMAGAVVTGGVGWALAGRERGPALIVSLVVVAQTVLHWGFSLAQSAVRPTTPSAADGGMDSMGHDVGSMDMSGMGAHLMHMHSMGMSHASHSGPGSEAGPGHWLANGVPSFGMSVAHLLAAVLCGLWLGYGERVAYRLLRAVAGWLAAPLRLTLSLPALPRRPRRLVRRSRSRWVPHPLRLVHAITTRGPPSTAAVV</sequence>
<proteinExistence type="predicted"/>
<gene>
    <name evidence="2" type="ORF">KYY02_32520</name>
</gene>
<feature type="transmembrane region" description="Helical" evidence="1">
    <location>
        <begin position="150"/>
        <end position="169"/>
    </location>
</feature>
<feature type="transmembrane region" description="Helical" evidence="1">
    <location>
        <begin position="36"/>
        <end position="55"/>
    </location>
</feature>
<evidence type="ECO:0000256" key="1">
    <source>
        <dbReference type="SAM" id="Phobius"/>
    </source>
</evidence>
<evidence type="ECO:0008006" key="4">
    <source>
        <dbReference type="Google" id="ProtNLM"/>
    </source>
</evidence>
<dbReference type="Proteomes" id="UP001567537">
    <property type="component" value="Unassembled WGS sequence"/>
</dbReference>
<dbReference type="EMBL" id="JAHWZY010000084">
    <property type="protein sequence ID" value="MEZ3183212.1"/>
    <property type="molecule type" value="Genomic_DNA"/>
</dbReference>
<keyword evidence="1" id="KW-0812">Transmembrane</keyword>
<accession>A0ABV4J8H4</accession>
<feature type="transmembrane region" description="Helical" evidence="1">
    <location>
        <begin position="62"/>
        <end position="79"/>
    </location>
</feature>
<organism evidence="2 3">
    <name type="scientific">Streptomyces pimonensis</name>
    <dbReference type="NCBI Taxonomy" id="2860288"/>
    <lineage>
        <taxon>Bacteria</taxon>
        <taxon>Bacillati</taxon>
        <taxon>Actinomycetota</taxon>
        <taxon>Actinomycetes</taxon>
        <taxon>Kitasatosporales</taxon>
        <taxon>Streptomycetaceae</taxon>
        <taxon>Streptomyces</taxon>
    </lineage>
</organism>
<evidence type="ECO:0000313" key="3">
    <source>
        <dbReference type="Proteomes" id="UP001567537"/>
    </source>
</evidence>
<feature type="transmembrane region" description="Helical" evidence="1">
    <location>
        <begin position="12"/>
        <end position="30"/>
    </location>
</feature>
<dbReference type="RefSeq" id="WP_371244701.1">
    <property type="nucleotide sequence ID" value="NZ_JAHWZY010000084.1"/>
</dbReference>
<name>A0ABV4J8H4_9ACTN</name>
<reference evidence="2 3" key="1">
    <citation type="journal article" date="2021" name="Res Sq">
        <title>Streptomyces Pimoensis sp. nov., Isolated From the Taklimakan Desert in Xinjiang, China.</title>
        <authorList>
            <person name="Zhang P."/>
            <person name="Luo X."/>
            <person name="Luo X."/>
            <person name="Liu Z."/>
            <person name="Xia Z."/>
            <person name="Wan C."/>
            <person name="zhang L."/>
        </authorList>
    </citation>
    <scope>NUCLEOTIDE SEQUENCE [LARGE SCALE GENOMIC DNA]</scope>
    <source>
        <strain evidence="2 3">TRM75549</strain>
    </source>
</reference>
<comment type="caution">
    <text evidence="2">The sequence shown here is derived from an EMBL/GenBank/DDBJ whole genome shotgun (WGS) entry which is preliminary data.</text>
</comment>
<keyword evidence="3" id="KW-1185">Reference proteome</keyword>
<keyword evidence="1" id="KW-1133">Transmembrane helix</keyword>